<reference evidence="1 2" key="1">
    <citation type="journal article" date="2016" name="Nat. Commun.">
        <title>Thousands of microbial genomes shed light on interconnected biogeochemical processes in an aquifer system.</title>
        <authorList>
            <person name="Anantharaman K."/>
            <person name="Brown C.T."/>
            <person name="Hug L.A."/>
            <person name="Sharon I."/>
            <person name="Castelle C.J."/>
            <person name="Probst A.J."/>
            <person name="Thomas B.C."/>
            <person name="Singh A."/>
            <person name="Wilkins M.J."/>
            <person name="Karaoz U."/>
            <person name="Brodie E.L."/>
            <person name="Williams K.H."/>
            <person name="Hubbard S.S."/>
            <person name="Banfield J.F."/>
        </authorList>
    </citation>
    <scope>NUCLEOTIDE SEQUENCE [LARGE SCALE GENOMIC DNA]</scope>
</reference>
<accession>A0A1G2P700</accession>
<gene>
    <name evidence="1" type="ORF">A3G03_00375</name>
</gene>
<evidence type="ECO:0000313" key="2">
    <source>
        <dbReference type="Proteomes" id="UP000176355"/>
    </source>
</evidence>
<comment type="caution">
    <text evidence="1">The sequence shown here is derived from an EMBL/GenBank/DDBJ whole genome shotgun (WGS) entry which is preliminary data.</text>
</comment>
<protein>
    <recommendedName>
        <fullName evidence="3">Glycosyltransferase family 1 protein</fullName>
    </recommendedName>
</protein>
<evidence type="ECO:0008006" key="3">
    <source>
        <dbReference type="Google" id="ProtNLM"/>
    </source>
</evidence>
<organism evidence="1 2">
    <name type="scientific">Candidatus Taylorbacteria bacterium RIFCSPLOWO2_12_FULL_44_15c</name>
    <dbReference type="NCBI Taxonomy" id="1802333"/>
    <lineage>
        <taxon>Bacteria</taxon>
        <taxon>Candidatus Tayloriibacteriota</taxon>
    </lineage>
</organism>
<dbReference type="EMBL" id="MHSL01000009">
    <property type="protein sequence ID" value="OHA44134.1"/>
    <property type="molecule type" value="Genomic_DNA"/>
</dbReference>
<evidence type="ECO:0000313" key="1">
    <source>
        <dbReference type="EMBL" id="OHA44134.1"/>
    </source>
</evidence>
<dbReference type="AlphaFoldDB" id="A0A1G2P700"/>
<name>A0A1G2P700_9BACT</name>
<proteinExistence type="predicted"/>
<sequence>MKKYLVTNFAYGTGPYLRTSDLAIAFNNELEKRHRPRLGIIVPWVYGDKQKKVMLEEFAGHEQKYPGEILLDAELGAILKSIFYGDSSYEDSLTKWTSNAPAVSAQAKEHLSVVLNLETFSGGKEQVNGKDIVIELNRSPRIRYDVAPSYFTSFGYIGEILEKAAKEPKDKIAVQTKLLMAGVKTANWVEQNHRLHCISYPATFSFSDDYKSCYPDEILVPPIGPVPAPNDEPIEKGIFVTITGIPSLERLYAETQSLGIKLYSNDTKAVSGSIRALPHIIPNKNILFQFARSGWSSVWLSMLVGTPLVMPDFDPKDDPEIYFNNIAVEKLGIGLIYHGEPLMELLKKAEKVREKQARVRADILAKWGTLDGTAYCAKIFVDDFLKK</sequence>
<dbReference type="Proteomes" id="UP000176355">
    <property type="component" value="Unassembled WGS sequence"/>
</dbReference>